<evidence type="ECO:0000259" key="9">
    <source>
        <dbReference type="PROSITE" id="PS51412"/>
    </source>
</evidence>
<dbReference type="SMART" id="SM00457">
    <property type="entry name" value="MACPF"/>
    <property type="match status" value="1"/>
</dbReference>
<evidence type="ECO:0000256" key="4">
    <source>
        <dbReference type="ARBA" id="ARBA00022525"/>
    </source>
</evidence>
<sequence>MSYHRCADLYLLFYIGTILNICSQNSACRLGTETECKVAPFVPGYNLAGEGFDVVSLRRKGAYLINVKSYVFENNTCIVCENRLQKGQLQKLPLAVVDWRPISQCSKMSSALHHSVDSLIKSSSSLISNNWVVDLSLDEIGNAILMGSSSNIAKFAQSQHMMDKVTFALQEISCTYYRYRVINQPELSAEFAKHLLQLPKNYNEKTKSKYRWIINTYGTHYIRHVNLGGHVRQVTAFRTCLATLKGFRESEIKNCINIDLKIALGLLPANISISNRCSHILKDNMEMGSHLGFLTQNLEVLGGESYFPDFEFHQNSAKSYRSWINSLCDYPDIISYAISPLQQLVADPELSASLKMAVTEYIEENRLSTKRNRNHGCNLTPNLDHNCCPLQAGHGSLKVMVQRATGLPGDFFSQADCYVKIWYNNIYERTGIVNNNNNPEWYQSYTFGSIEFGHALILEVWDSDVWFDDILGRCVVYPERGSYLRTCRFNNAVFYFTYTAQCDAHLAGYSCERYSPED</sequence>
<feature type="domain" description="MACPF" evidence="9">
    <location>
        <begin position="32"/>
        <end position="375"/>
    </location>
</feature>
<dbReference type="SMART" id="SM00239">
    <property type="entry name" value="C2"/>
    <property type="match status" value="1"/>
</dbReference>
<dbReference type="PROSITE" id="PS50004">
    <property type="entry name" value="C2"/>
    <property type="match status" value="1"/>
</dbReference>
<evidence type="ECO:0000259" key="8">
    <source>
        <dbReference type="PROSITE" id="PS50004"/>
    </source>
</evidence>
<dbReference type="PANTHER" id="PTHR46096">
    <property type="entry name" value="PERFORIN-1"/>
    <property type="match status" value="1"/>
</dbReference>
<dbReference type="InterPro" id="IPR035892">
    <property type="entry name" value="C2_domain_sf"/>
</dbReference>
<dbReference type="PROSITE" id="PS51412">
    <property type="entry name" value="MACPF_2"/>
    <property type="match status" value="1"/>
</dbReference>
<dbReference type="Pfam" id="PF01823">
    <property type="entry name" value="MACPF"/>
    <property type="match status" value="1"/>
</dbReference>
<dbReference type="InterPro" id="IPR020864">
    <property type="entry name" value="MACPF"/>
</dbReference>
<keyword evidence="6" id="KW-0472">Membrane</keyword>
<dbReference type="EMBL" id="VCAZ01000026">
    <property type="protein sequence ID" value="TSL10189.1"/>
    <property type="molecule type" value="Genomic_DNA"/>
</dbReference>
<keyword evidence="7" id="KW-1015">Disulfide bond</keyword>
<dbReference type="PROSITE" id="PS00279">
    <property type="entry name" value="MACPF_1"/>
    <property type="match status" value="1"/>
</dbReference>
<dbReference type="GO" id="GO:0005576">
    <property type="term" value="C:extracellular region"/>
    <property type="evidence" value="ECO:0007669"/>
    <property type="project" value="UniProtKB-SubCell"/>
</dbReference>
<evidence type="ECO:0000256" key="7">
    <source>
        <dbReference type="ARBA" id="ARBA00023157"/>
    </source>
</evidence>
<feature type="domain" description="C2" evidence="8">
    <location>
        <begin position="377"/>
        <end position="494"/>
    </location>
</feature>
<dbReference type="GO" id="GO:0031640">
    <property type="term" value="P:killing of cells of another organism"/>
    <property type="evidence" value="ECO:0007669"/>
    <property type="project" value="UniProtKB-KW"/>
</dbReference>
<dbReference type="GO" id="GO:0016020">
    <property type="term" value="C:membrane"/>
    <property type="evidence" value="ECO:0007669"/>
    <property type="project" value="UniProtKB-SubCell"/>
</dbReference>
<dbReference type="AlphaFoldDB" id="A0A556TXN2"/>
<gene>
    <name evidence="10" type="ORF">Baya_6306</name>
</gene>
<dbReference type="GO" id="GO:0051607">
    <property type="term" value="P:defense response to virus"/>
    <property type="evidence" value="ECO:0007669"/>
    <property type="project" value="TreeGrafter"/>
</dbReference>
<keyword evidence="5" id="KW-0204">Cytolysis</keyword>
<dbReference type="SUPFAM" id="SSF49562">
    <property type="entry name" value="C2 domain (Calcium/lipid-binding domain, CaLB)"/>
    <property type="match status" value="1"/>
</dbReference>
<name>A0A556TXN2_BAGYA</name>
<dbReference type="OrthoDB" id="1366754at2759"/>
<organism evidence="10 11">
    <name type="scientific">Bagarius yarrelli</name>
    <name type="common">Goonch</name>
    <name type="synonym">Bagrus yarrelli</name>
    <dbReference type="NCBI Taxonomy" id="175774"/>
    <lineage>
        <taxon>Eukaryota</taxon>
        <taxon>Metazoa</taxon>
        <taxon>Chordata</taxon>
        <taxon>Craniata</taxon>
        <taxon>Vertebrata</taxon>
        <taxon>Euteleostomi</taxon>
        <taxon>Actinopterygii</taxon>
        <taxon>Neopterygii</taxon>
        <taxon>Teleostei</taxon>
        <taxon>Ostariophysi</taxon>
        <taxon>Siluriformes</taxon>
        <taxon>Sisoridae</taxon>
        <taxon>Sisorinae</taxon>
        <taxon>Bagarius</taxon>
    </lineage>
</organism>
<evidence type="ECO:0000256" key="3">
    <source>
        <dbReference type="ARBA" id="ARBA00009214"/>
    </source>
</evidence>
<keyword evidence="4" id="KW-0964">Secreted</keyword>
<keyword evidence="11" id="KW-1185">Reference proteome</keyword>
<protein>
    <submittedName>
        <fullName evidence="10">Perforin-1</fullName>
    </submittedName>
</protein>
<dbReference type="GO" id="GO:0022829">
    <property type="term" value="F:wide pore channel activity"/>
    <property type="evidence" value="ECO:0007669"/>
    <property type="project" value="TreeGrafter"/>
</dbReference>
<reference evidence="10 11" key="1">
    <citation type="journal article" date="2019" name="Genome Biol. Evol.">
        <title>Whole-Genome Sequencing of the Giant Devil Catfish, Bagarius yarrelli.</title>
        <authorList>
            <person name="Jiang W."/>
            <person name="Lv Y."/>
            <person name="Cheng L."/>
            <person name="Yang K."/>
            <person name="Chao B."/>
            <person name="Wang X."/>
            <person name="Li Y."/>
            <person name="Pan X."/>
            <person name="You X."/>
            <person name="Zhang Y."/>
            <person name="Yang J."/>
            <person name="Li J."/>
            <person name="Zhang X."/>
            <person name="Liu S."/>
            <person name="Sun C."/>
            <person name="Yang J."/>
            <person name="Shi Q."/>
        </authorList>
    </citation>
    <scope>NUCLEOTIDE SEQUENCE [LARGE SCALE GENOMIC DNA]</scope>
    <source>
        <strain evidence="10">JWS20170419001</strain>
        <tissue evidence="10">Muscle</tissue>
    </source>
</reference>
<dbReference type="InterPro" id="IPR020863">
    <property type="entry name" value="MACPF_CS"/>
</dbReference>
<dbReference type="PANTHER" id="PTHR46096:SF1">
    <property type="entry name" value="PERFORIN 1.5"/>
    <property type="match status" value="1"/>
</dbReference>
<comment type="subcellular location">
    <subcellularLocation>
        <location evidence="1">Membrane</location>
    </subcellularLocation>
    <subcellularLocation>
        <location evidence="2">Secreted</location>
    </subcellularLocation>
</comment>
<evidence type="ECO:0000313" key="10">
    <source>
        <dbReference type="EMBL" id="TSL10189.1"/>
    </source>
</evidence>
<dbReference type="GO" id="GO:0001771">
    <property type="term" value="P:immunological synapse formation"/>
    <property type="evidence" value="ECO:0007669"/>
    <property type="project" value="TreeGrafter"/>
</dbReference>
<dbReference type="Gene3D" id="2.60.40.150">
    <property type="entry name" value="C2 domain"/>
    <property type="match status" value="1"/>
</dbReference>
<dbReference type="InterPro" id="IPR052784">
    <property type="entry name" value="Perforin-1_pore-forming"/>
</dbReference>
<dbReference type="Pfam" id="PF00168">
    <property type="entry name" value="C2"/>
    <property type="match status" value="1"/>
</dbReference>
<evidence type="ECO:0000256" key="2">
    <source>
        <dbReference type="ARBA" id="ARBA00004613"/>
    </source>
</evidence>
<dbReference type="Proteomes" id="UP000319801">
    <property type="component" value="Unassembled WGS sequence"/>
</dbReference>
<dbReference type="GO" id="GO:0001913">
    <property type="term" value="P:T cell mediated cytotoxicity"/>
    <property type="evidence" value="ECO:0007669"/>
    <property type="project" value="TreeGrafter"/>
</dbReference>
<proteinExistence type="inferred from homology"/>
<comment type="similarity">
    <text evidence="3">Belongs to the complement C6/C7/C8/C9 family.</text>
</comment>
<dbReference type="InterPro" id="IPR000008">
    <property type="entry name" value="C2_dom"/>
</dbReference>
<evidence type="ECO:0000256" key="1">
    <source>
        <dbReference type="ARBA" id="ARBA00004370"/>
    </source>
</evidence>
<comment type="caution">
    <text evidence="10">The sequence shown here is derived from an EMBL/GenBank/DDBJ whole genome shotgun (WGS) entry which is preliminary data.</text>
</comment>
<evidence type="ECO:0000313" key="11">
    <source>
        <dbReference type="Proteomes" id="UP000319801"/>
    </source>
</evidence>
<evidence type="ECO:0000256" key="6">
    <source>
        <dbReference type="ARBA" id="ARBA00023136"/>
    </source>
</evidence>
<accession>A0A556TXN2</accession>
<evidence type="ECO:0000256" key="5">
    <source>
        <dbReference type="ARBA" id="ARBA00022852"/>
    </source>
</evidence>